<keyword evidence="5" id="KW-1185">Reference proteome</keyword>
<gene>
    <name evidence="4" type="ORF">ACFFF8_15000</name>
</gene>
<evidence type="ECO:0000256" key="1">
    <source>
        <dbReference type="SAM" id="MobiDB-lite"/>
    </source>
</evidence>
<keyword evidence="3" id="KW-0732">Signal</keyword>
<feature type="compositionally biased region" description="Low complexity" evidence="1">
    <location>
        <begin position="310"/>
        <end position="320"/>
    </location>
</feature>
<comment type="caution">
    <text evidence="4">The sequence shown here is derived from an EMBL/GenBank/DDBJ whole genome shotgun (WGS) entry which is preliminary data.</text>
</comment>
<evidence type="ECO:0000256" key="3">
    <source>
        <dbReference type="SAM" id="SignalP"/>
    </source>
</evidence>
<feature type="transmembrane region" description="Helical" evidence="2">
    <location>
        <begin position="264"/>
        <end position="288"/>
    </location>
</feature>
<keyword evidence="2" id="KW-1133">Transmembrane helix</keyword>
<feature type="chain" id="PRO_5045769586" evidence="3">
    <location>
        <begin position="24"/>
        <end position="343"/>
    </location>
</feature>
<sequence>MKLRFLGVAAAALIVAAGVPVRAADAPVQLPAAVVTAAKSLQPRHGKIAIAEAHATLDLGDAYDFYGPEDARKILVDIWGNPSQSADRVLGMVMPAGASPLSDAWGAVVTYEETGFVSDDDAGKVDYAELLTQMREGEDENNEKRKAEGYPAMHLAGWAEQPTYDAGTHSVVWAQDIAVGDAASHTLNYDVRTLGRRGVLSLNLVSSMDQLSDVRRAATAFADHAAFDQGARYQDYDSSTDKTAEYGIGGLIAAGVGVAAAKKLGILAILLKFLKPLAVAAIAAFAVLRNKIAGLFGRRKREEDDPSFGEEQPVAAPAEEPAAEESGDEAVPAAAERAETPVA</sequence>
<dbReference type="EMBL" id="JBHLTM010000061">
    <property type="protein sequence ID" value="MFC0685902.1"/>
    <property type="molecule type" value="Genomic_DNA"/>
</dbReference>
<dbReference type="Proteomes" id="UP001589858">
    <property type="component" value="Unassembled WGS sequence"/>
</dbReference>
<proteinExistence type="predicted"/>
<keyword evidence="2" id="KW-0812">Transmembrane</keyword>
<dbReference type="Pfam" id="PF09935">
    <property type="entry name" value="DUF2167"/>
    <property type="match status" value="1"/>
</dbReference>
<feature type="signal peptide" evidence="3">
    <location>
        <begin position="1"/>
        <end position="23"/>
    </location>
</feature>
<evidence type="ECO:0000256" key="2">
    <source>
        <dbReference type="SAM" id="Phobius"/>
    </source>
</evidence>
<evidence type="ECO:0000313" key="4">
    <source>
        <dbReference type="EMBL" id="MFC0685902.1"/>
    </source>
</evidence>
<name>A0ABV6SB24_9SPHN</name>
<dbReference type="InterPro" id="IPR018682">
    <property type="entry name" value="DUF2167_membr"/>
</dbReference>
<accession>A0ABV6SB24</accession>
<protein>
    <submittedName>
        <fullName evidence="4">DUF2167 domain-containing protein</fullName>
    </submittedName>
</protein>
<feature type="region of interest" description="Disordered" evidence="1">
    <location>
        <begin position="299"/>
        <end position="343"/>
    </location>
</feature>
<evidence type="ECO:0000313" key="5">
    <source>
        <dbReference type="Proteomes" id="UP001589858"/>
    </source>
</evidence>
<reference evidence="4 5" key="1">
    <citation type="submission" date="2024-09" db="EMBL/GenBank/DDBJ databases">
        <authorList>
            <person name="Sun Q."/>
            <person name="Mori K."/>
        </authorList>
    </citation>
    <scope>NUCLEOTIDE SEQUENCE [LARGE SCALE GENOMIC DNA]</scope>
    <source>
        <strain evidence="4 5">CICC 11035S</strain>
    </source>
</reference>
<organism evidence="4 5">
    <name type="scientific">Novosphingobium clariflavum</name>
    <dbReference type="NCBI Taxonomy" id="2029884"/>
    <lineage>
        <taxon>Bacteria</taxon>
        <taxon>Pseudomonadati</taxon>
        <taxon>Pseudomonadota</taxon>
        <taxon>Alphaproteobacteria</taxon>
        <taxon>Sphingomonadales</taxon>
        <taxon>Sphingomonadaceae</taxon>
        <taxon>Novosphingobium</taxon>
    </lineage>
</organism>
<dbReference type="RefSeq" id="WP_267218657.1">
    <property type="nucleotide sequence ID" value="NZ_JAPCWC010000002.1"/>
</dbReference>
<keyword evidence="2" id="KW-0472">Membrane</keyword>